<comment type="caution">
    <text evidence="1">The sequence shown here is derived from an EMBL/GenBank/DDBJ whole genome shotgun (WGS) entry which is preliminary data.</text>
</comment>
<evidence type="ECO:0000313" key="2">
    <source>
        <dbReference type="Proteomes" id="UP000765845"/>
    </source>
</evidence>
<dbReference type="RefSeq" id="WP_168448494.1">
    <property type="nucleotide sequence ID" value="NZ_JAAWWK010000001.1"/>
</dbReference>
<dbReference type="Proteomes" id="UP000765845">
    <property type="component" value="Unassembled WGS sequence"/>
</dbReference>
<gene>
    <name evidence="1" type="ORF">HCU74_00785</name>
</gene>
<evidence type="ECO:0000313" key="1">
    <source>
        <dbReference type="EMBL" id="NKI15941.1"/>
    </source>
</evidence>
<dbReference type="PROSITE" id="PS51257">
    <property type="entry name" value="PROKAR_LIPOPROTEIN"/>
    <property type="match status" value="1"/>
</dbReference>
<keyword evidence="2" id="KW-1185">Reference proteome</keyword>
<proteinExistence type="predicted"/>
<protein>
    <recommendedName>
        <fullName evidence="3">Lipopolysaccharide-assembly</fullName>
    </recommendedName>
</protein>
<sequence length="183" mass="19638">MLNPKRLDPGILLALLVIVSGCSTMTPPPPATGDIAVIALKEGHAARQAYQEAERELGALLSSRGATVYRYSDVAFYAHKVESSSPLTPREQALQAARFHPALARGEILFFSVAMQAVGDPGQVVVRAERFAVSDGRQLAASEAVQPVALSDNAQHNRASWQAAIRQACGEVMKTSLPLLHRK</sequence>
<evidence type="ECO:0008006" key="3">
    <source>
        <dbReference type="Google" id="ProtNLM"/>
    </source>
</evidence>
<name>A0ABX1GAG2_9GAMM</name>
<reference evidence="1 2" key="1">
    <citation type="submission" date="2020-04" db="EMBL/GenBank/DDBJ databases">
        <authorList>
            <person name="Yoon J."/>
        </authorList>
    </citation>
    <scope>NUCLEOTIDE SEQUENCE [LARGE SCALE GENOMIC DNA]</scope>
    <source>
        <strain evidence="1 2">KMU-166</strain>
    </source>
</reference>
<organism evidence="1 2">
    <name type="scientific">Spongiibacter thalassae</name>
    <dbReference type="NCBI Taxonomy" id="2721624"/>
    <lineage>
        <taxon>Bacteria</taxon>
        <taxon>Pseudomonadati</taxon>
        <taxon>Pseudomonadota</taxon>
        <taxon>Gammaproteobacteria</taxon>
        <taxon>Cellvibrionales</taxon>
        <taxon>Spongiibacteraceae</taxon>
        <taxon>Spongiibacter</taxon>
    </lineage>
</organism>
<accession>A0ABX1GAG2</accession>
<dbReference type="EMBL" id="JAAWWK010000001">
    <property type="protein sequence ID" value="NKI15941.1"/>
    <property type="molecule type" value="Genomic_DNA"/>
</dbReference>